<evidence type="ECO:0000256" key="1">
    <source>
        <dbReference type="SAM" id="MobiDB-lite"/>
    </source>
</evidence>
<protein>
    <submittedName>
        <fullName evidence="2">NAD(P)-binding Rossmann-fold superfamily protein</fullName>
    </submittedName>
</protein>
<proteinExistence type="predicted"/>
<sequence length="320" mass="35516">MTGLSRARFRSRRWFRRRRRPFFDPGRRSFGYVGVFGRGFGCVVGGAERRRQGFEESESGMRRFAAGYGECRQQVRWQLERRSRTSSNRITVRPLAKEQLPKLQLSLYRNRTPAPEPNHETNCRQPRVQAVEPPLTGTPQAHLTPLDCAGASDSDQGLLAATYSTPAAPSQATGAPPHPLTTAVPTPPRRRISPTPELRQRHSLQKTEGRLQGPNHRGQATTSPNQSHLKQQAAGLHTREKERESHPPTVLSQSAESTTYSQRRGRPASGTRQAVAATAGPASPTPEEVKSIEREAAKVRNIDEKLTGNMRVSCTSFVVC</sequence>
<evidence type="ECO:0000313" key="2">
    <source>
        <dbReference type="EMBL" id="GER37473.1"/>
    </source>
</evidence>
<dbReference type="EMBL" id="BKCP01005383">
    <property type="protein sequence ID" value="GER37473.1"/>
    <property type="molecule type" value="Genomic_DNA"/>
</dbReference>
<organism evidence="2 3">
    <name type="scientific">Striga asiatica</name>
    <name type="common">Asiatic witchweed</name>
    <name type="synonym">Buchnera asiatica</name>
    <dbReference type="NCBI Taxonomy" id="4170"/>
    <lineage>
        <taxon>Eukaryota</taxon>
        <taxon>Viridiplantae</taxon>
        <taxon>Streptophyta</taxon>
        <taxon>Embryophyta</taxon>
        <taxon>Tracheophyta</taxon>
        <taxon>Spermatophyta</taxon>
        <taxon>Magnoliopsida</taxon>
        <taxon>eudicotyledons</taxon>
        <taxon>Gunneridae</taxon>
        <taxon>Pentapetalae</taxon>
        <taxon>asterids</taxon>
        <taxon>lamiids</taxon>
        <taxon>Lamiales</taxon>
        <taxon>Orobanchaceae</taxon>
        <taxon>Buchnereae</taxon>
        <taxon>Striga</taxon>
    </lineage>
</organism>
<feature type="compositionally biased region" description="Polar residues" evidence="1">
    <location>
        <begin position="218"/>
        <end position="230"/>
    </location>
</feature>
<comment type="caution">
    <text evidence="2">The sequence shown here is derived from an EMBL/GenBank/DDBJ whole genome shotgun (WGS) entry which is preliminary data.</text>
</comment>
<dbReference type="Proteomes" id="UP000325081">
    <property type="component" value="Unassembled WGS sequence"/>
</dbReference>
<feature type="region of interest" description="Disordered" evidence="1">
    <location>
        <begin position="166"/>
        <end position="290"/>
    </location>
</feature>
<name>A0A5A7PX67_STRAF</name>
<dbReference type="AlphaFoldDB" id="A0A5A7PX67"/>
<gene>
    <name evidence="2" type="ORF">STAS_13888</name>
</gene>
<keyword evidence="3" id="KW-1185">Reference proteome</keyword>
<reference evidence="3" key="1">
    <citation type="journal article" date="2019" name="Curr. Biol.">
        <title>Genome Sequence of Striga asiatica Provides Insight into the Evolution of Plant Parasitism.</title>
        <authorList>
            <person name="Yoshida S."/>
            <person name="Kim S."/>
            <person name="Wafula E.K."/>
            <person name="Tanskanen J."/>
            <person name="Kim Y.M."/>
            <person name="Honaas L."/>
            <person name="Yang Z."/>
            <person name="Spallek T."/>
            <person name="Conn C.E."/>
            <person name="Ichihashi Y."/>
            <person name="Cheong K."/>
            <person name="Cui S."/>
            <person name="Der J.P."/>
            <person name="Gundlach H."/>
            <person name="Jiao Y."/>
            <person name="Hori C."/>
            <person name="Ishida J.K."/>
            <person name="Kasahara H."/>
            <person name="Kiba T."/>
            <person name="Kim M.S."/>
            <person name="Koo N."/>
            <person name="Laohavisit A."/>
            <person name="Lee Y.H."/>
            <person name="Lumba S."/>
            <person name="McCourt P."/>
            <person name="Mortimer J.C."/>
            <person name="Mutuku J.M."/>
            <person name="Nomura T."/>
            <person name="Sasaki-Sekimoto Y."/>
            <person name="Seto Y."/>
            <person name="Wang Y."/>
            <person name="Wakatake T."/>
            <person name="Sakakibara H."/>
            <person name="Demura T."/>
            <person name="Yamaguchi S."/>
            <person name="Yoneyama K."/>
            <person name="Manabe R.I."/>
            <person name="Nelson D.C."/>
            <person name="Schulman A.H."/>
            <person name="Timko M.P."/>
            <person name="dePamphilis C.W."/>
            <person name="Choi D."/>
            <person name="Shirasu K."/>
        </authorList>
    </citation>
    <scope>NUCLEOTIDE SEQUENCE [LARGE SCALE GENOMIC DNA]</scope>
    <source>
        <strain evidence="3">cv. UVA1</strain>
    </source>
</reference>
<accession>A0A5A7PX67</accession>
<evidence type="ECO:0000313" key="3">
    <source>
        <dbReference type="Proteomes" id="UP000325081"/>
    </source>
</evidence>
<feature type="compositionally biased region" description="Polar residues" evidence="1">
    <location>
        <begin position="250"/>
        <end position="262"/>
    </location>
</feature>
<feature type="compositionally biased region" description="Basic and acidic residues" evidence="1">
    <location>
        <begin position="237"/>
        <end position="246"/>
    </location>
</feature>